<dbReference type="FunFam" id="1.20.1250.20:FF:000118">
    <property type="entry name" value="D-xylose-proton symporter-like 3, chloroplastic"/>
    <property type="match status" value="1"/>
</dbReference>
<feature type="transmembrane region" description="Helical" evidence="17">
    <location>
        <begin position="408"/>
        <end position="429"/>
    </location>
</feature>
<keyword evidence="7 17" id="KW-0472">Membrane</keyword>
<dbReference type="InterPro" id="IPR003663">
    <property type="entry name" value="Sugar/inositol_transpt"/>
</dbReference>
<comment type="catalytic activity">
    <reaction evidence="9">
        <text>D-glucose(out) = D-glucose(in)</text>
        <dbReference type="Rhea" id="RHEA:60376"/>
        <dbReference type="ChEBI" id="CHEBI:4167"/>
    </reaction>
    <physiologicalReaction direction="left-to-right" evidence="9">
        <dbReference type="Rhea" id="RHEA:60377"/>
    </physiologicalReaction>
</comment>
<dbReference type="PANTHER" id="PTHR48020:SF49">
    <property type="entry name" value="SUGAR TRANSPORTER"/>
    <property type="match status" value="1"/>
</dbReference>
<evidence type="ECO:0000313" key="19">
    <source>
        <dbReference type="EMBL" id="CAD9515507.1"/>
    </source>
</evidence>
<dbReference type="Pfam" id="PF00083">
    <property type="entry name" value="Sugar_tr"/>
    <property type="match status" value="1"/>
</dbReference>
<feature type="transmembrane region" description="Helical" evidence="17">
    <location>
        <begin position="435"/>
        <end position="461"/>
    </location>
</feature>
<feature type="domain" description="Major facilitator superfamily (MFS) profile" evidence="18">
    <location>
        <begin position="98"/>
        <end position="527"/>
    </location>
</feature>
<feature type="transmembrane region" description="Helical" evidence="17">
    <location>
        <begin position="499"/>
        <end position="523"/>
    </location>
</feature>
<comment type="catalytic activity">
    <reaction evidence="10">
        <text>D-xylose(out) = D-xylose(in)</text>
        <dbReference type="Rhea" id="RHEA:78427"/>
        <dbReference type="ChEBI" id="CHEBI:53455"/>
    </reaction>
    <physiologicalReaction direction="left-to-right" evidence="10">
        <dbReference type="Rhea" id="RHEA:78428"/>
    </physiologicalReaction>
</comment>
<name>A0A7S2N2C2_9STRA</name>
<keyword evidence="5 17" id="KW-0812">Transmembrane</keyword>
<dbReference type="InterPro" id="IPR036259">
    <property type="entry name" value="MFS_trans_sf"/>
</dbReference>
<dbReference type="NCBIfam" id="TIGR00879">
    <property type="entry name" value="SP"/>
    <property type="match status" value="1"/>
</dbReference>
<feature type="compositionally biased region" description="Polar residues" evidence="16">
    <location>
        <begin position="29"/>
        <end position="54"/>
    </location>
</feature>
<evidence type="ECO:0000256" key="13">
    <source>
        <dbReference type="ARBA" id="ARBA00044710"/>
    </source>
</evidence>
<dbReference type="InterPro" id="IPR005829">
    <property type="entry name" value="Sugar_transporter_CS"/>
</dbReference>
<evidence type="ECO:0000256" key="4">
    <source>
        <dbReference type="ARBA" id="ARBA00022448"/>
    </source>
</evidence>
<dbReference type="InterPro" id="IPR005828">
    <property type="entry name" value="MFS_sugar_transport-like"/>
</dbReference>
<accession>A0A7S2N2C2</accession>
<dbReference type="PROSITE" id="PS00217">
    <property type="entry name" value="SUGAR_TRANSPORT_2"/>
    <property type="match status" value="1"/>
</dbReference>
<feature type="transmembrane region" description="Helical" evidence="17">
    <location>
        <begin position="136"/>
        <end position="156"/>
    </location>
</feature>
<feature type="transmembrane region" description="Helical" evidence="17">
    <location>
        <begin position="342"/>
        <end position="368"/>
    </location>
</feature>
<evidence type="ECO:0000256" key="6">
    <source>
        <dbReference type="ARBA" id="ARBA00022989"/>
    </source>
</evidence>
<comment type="catalytic activity">
    <reaction evidence="12">
        <text>D-glucosamine(out) = D-glucosamine(in)</text>
        <dbReference type="Rhea" id="RHEA:78423"/>
        <dbReference type="ChEBI" id="CHEBI:58723"/>
    </reaction>
    <physiologicalReaction direction="left-to-right" evidence="12">
        <dbReference type="Rhea" id="RHEA:78424"/>
    </physiologicalReaction>
</comment>
<evidence type="ECO:0000256" key="7">
    <source>
        <dbReference type="ARBA" id="ARBA00023136"/>
    </source>
</evidence>
<evidence type="ECO:0000256" key="1">
    <source>
        <dbReference type="ARBA" id="ARBA00004141"/>
    </source>
</evidence>
<dbReference type="PRINTS" id="PR00171">
    <property type="entry name" value="SUGRTRNSPORT"/>
</dbReference>
<dbReference type="GO" id="GO:0005737">
    <property type="term" value="C:cytoplasm"/>
    <property type="evidence" value="ECO:0007669"/>
    <property type="project" value="UniProtKB-ARBA"/>
</dbReference>
<dbReference type="InterPro" id="IPR020846">
    <property type="entry name" value="MFS_dom"/>
</dbReference>
<evidence type="ECO:0000259" key="18">
    <source>
        <dbReference type="PROSITE" id="PS50850"/>
    </source>
</evidence>
<protein>
    <recommendedName>
        <fullName evidence="14">Hexose transporter 1</fullName>
    </recommendedName>
</protein>
<feature type="transmembrane region" description="Helical" evidence="17">
    <location>
        <begin position="473"/>
        <end position="493"/>
    </location>
</feature>
<dbReference type="AlphaFoldDB" id="A0A7S2N2C2"/>
<evidence type="ECO:0000256" key="17">
    <source>
        <dbReference type="SAM" id="Phobius"/>
    </source>
</evidence>
<evidence type="ECO:0000256" key="11">
    <source>
        <dbReference type="ARBA" id="ARBA00044662"/>
    </source>
</evidence>
<evidence type="ECO:0000256" key="5">
    <source>
        <dbReference type="ARBA" id="ARBA00022692"/>
    </source>
</evidence>
<evidence type="ECO:0000256" key="12">
    <source>
        <dbReference type="ARBA" id="ARBA00044668"/>
    </source>
</evidence>
<keyword evidence="6 17" id="KW-1133">Transmembrane helix</keyword>
<evidence type="ECO:0000256" key="14">
    <source>
        <dbReference type="ARBA" id="ARBA00044780"/>
    </source>
</evidence>
<gene>
    <name evidence="19" type="ORF">HTAM1171_LOCUS11275</name>
</gene>
<dbReference type="GO" id="GO:0016020">
    <property type="term" value="C:membrane"/>
    <property type="evidence" value="ECO:0007669"/>
    <property type="project" value="UniProtKB-SubCell"/>
</dbReference>
<organism evidence="19">
    <name type="scientific">Helicotheca tamesis</name>
    <dbReference type="NCBI Taxonomy" id="374047"/>
    <lineage>
        <taxon>Eukaryota</taxon>
        <taxon>Sar</taxon>
        <taxon>Stramenopiles</taxon>
        <taxon>Ochrophyta</taxon>
        <taxon>Bacillariophyta</taxon>
        <taxon>Mediophyceae</taxon>
        <taxon>Lithodesmiophycidae</taxon>
        <taxon>Lithodesmiales</taxon>
        <taxon>Lithodesmiaceae</taxon>
        <taxon>Helicotheca</taxon>
    </lineage>
</organism>
<evidence type="ECO:0000256" key="15">
    <source>
        <dbReference type="RuleBase" id="RU003346"/>
    </source>
</evidence>
<evidence type="ECO:0000256" key="2">
    <source>
        <dbReference type="ARBA" id="ARBA00010992"/>
    </source>
</evidence>
<keyword evidence="4 15" id="KW-0813">Transport</keyword>
<evidence type="ECO:0000256" key="16">
    <source>
        <dbReference type="SAM" id="MobiDB-lite"/>
    </source>
</evidence>
<evidence type="ECO:0000256" key="9">
    <source>
        <dbReference type="ARBA" id="ARBA00044648"/>
    </source>
</evidence>
<evidence type="ECO:0000256" key="10">
    <source>
        <dbReference type="ARBA" id="ARBA00044656"/>
    </source>
</evidence>
<feature type="transmembrane region" description="Helical" evidence="17">
    <location>
        <begin position="380"/>
        <end position="401"/>
    </location>
</feature>
<sequence>MMPNDPTASGPGAGTVADGFSRTDERTPVNGQTLDFTYNDGPSQQPFETDQSEGYGSGIDSHLPNPSHPMLQQTHEGEFRADHGDHPPIGITKANKLFAFCAALNSCNLGYDIGVNTDAAMKLQNSMDLSDTELEIFMGSLNLFAMIGALCAHAISDRFGRRGAFIVAAVGFIFGVMLQALSPSYGTLMFGRVFVGLGVGFGLAVDPIYIAEISPAAHRGQLVTWSEIATNIGIVLGFMSGLIFYNVEEDLAWRVMFAMGAILPAIMIYLAKYVMPESPRWLVSKGRENEAKDVLRRVYPSGYDVDVIVEEIKESMEREIAAEHAVGWDMILFPTPAFRRMLLVGIGTAIGQQVVGIDAIQYFLVFILDESGIKSRVAQSFILIFLGLIKLGMIFVAGYLFDTKGRRPLMFTSLAGMIVALVLTSINFIGDGHSATLGVVAMGLYLSFFSLGMGPGAWLIPSEVFSTSIRAKAMSVATFMNRVAGTLMTSTFLSTANAMSWSGFFLLLAVVCLVVMLFLYFLLPETKGRALEDMSTYFAEITGDRSILEVEETLARQVAEEEPNPNEERDEIETTPAATIPHEDAHVVGTMA</sequence>
<reference evidence="19" key="1">
    <citation type="submission" date="2021-01" db="EMBL/GenBank/DDBJ databases">
        <authorList>
            <person name="Corre E."/>
            <person name="Pelletier E."/>
            <person name="Niang G."/>
            <person name="Scheremetjew M."/>
            <person name="Finn R."/>
            <person name="Kale V."/>
            <person name="Holt S."/>
            <person name="Cochrane G."/>
            <person name="Meng A."/>
            <person name="Brown T."/>
            <person name="Cohen L."/>
        </authorList>
    </citation>
    <scope>NUCLEOTIDE SEQUENCE</scope>
    <source>
        <strain evidence="19">CCMP826</strain>
    </source>
</reference>
<proteinExistence type="inferred from homology"/>
<comment type="catalytic activity">
    <reaction evidence="11">
        <text>D-mannose(out) = D-mannose(in)</text>
        <dbReference type="Rhea" id="RHEA:78391"/>
        <dbReference type="ChEBI" id="CHEBI:4208"/>
    </reaction>
    <physiologicalReaction direction="left-to-right" evidence="11">
        <dbReference type="Rhea" id="RHEA:78392"/>
    </physiologicalReaction>
</comment>
<dbReference type="SUPFAM" id="SSF103473">
    <property type="entry name" value="MFS general substrate transporter"/>
    <property type="match status" value="1"/>
</dbReference>
<evidence type="ECO:0000256" key="8">
    <source>
        <dbReference type="ARBA" id="ARBA00044637"/>
    </source>
</evidence>
<dbReference type="GO" id="GO:0022857">
    <property type="term" value="F:transmembrane transporter activity"/>
    <property type="evidence" value="ECO:0007669"/>
    <property type="project" value="InterPro"/>
</dbReference>
<feature type="transmembrane region" description="Helical" evidence="17">
    <location>
        <begin position="222"/>
        <end position="245"/>
    </location>
</feature>
<comment type="catalytic activity">
    <reaction evidence="8">
        <text>D-galactose(in) = D-galactose(out)</text>
        <dbReference type="Rhea" id="RHEA:34915"/>
        <dbReference type="ChEBI" id="CHEBI:4139"/>
    </reaction>
    <physiologicalReaction direction="right-to-left" evidence="8">
        <dbReference type="Rhea" id="RHEA:34917"/>
    </physiologicalReaction>
</comment>
<dbReference type="EMBL" id="HBGV01018220">
    <property type="protein sequence ID" value="CAD9515507.1"/>
    <property type="molecule type" value="Transcribed_RNA"/>
</dbReference>
<dbReference type="PANTHER" id="PTHR48020">
    <property type="entry name" value="PROTON MYO-INOSITOL COTRANSPORTER"/>
    <property type="match status" value="1"/>
</dbReference>
<dbReference type="PROSITE" id="PS50850">
    <property type="entry name" value="MFS"/>
    <property type="match status" value="1"/>
</dbReference>
<feature type="transmembrane region" description="Helical" evidence="17">
    <location>
        <begin position="163"/>
        <end position="182"/>
    </location>
</feature>
<comment type="subunit">
    <text evidence="3">Homodimer.</text>
</comment>
<evidence type="ECO:0000256" key="3">
    <source>
        <dbReference type="ARBA" id="ARBA00011738"/>
    </source>
</evidence>
<dbReference type="Gene3D" id="1.20.1250.20">
    <property type="entry name" value="MFS general substrate transporter like domains"/>
    <property type="match status" value="1"/>
</dbReference>
<dbReference type="InterPro" id="IPR050814">
    <property type="entry name" value="Myo-inositol_Transporter"/>
</dbReference>
<feature type="region of interest" description="Disordered" evidence="16">
    <location>
        <begin position="1"/>
        <end position="72"/>
    </location>
</feature>
<comment type="similarity">
    <text evidence="2 15">Belongs to the major facilitator superfamily. Sugar transporter (TC 2.A.1.1) family.</text>
</comment>
<feature type="transmembrane region" description="Helical" evidence="17">
    <location>
        <begin position="251"/>
        <end position="271"/>
    </location>
</feature>
<feature type="transmembrane region" description="Helical" evidence="17">
    <location>
        <begin position="188"/>
        <end position="210"/>
    </location>
</feature>
<comment type="subcellular location">
    <subcellularLocation>
        <location evidence="1">Membrane</location>
        <topology evidence="1">Multi-pass membrane protein</topology>
    </subcellularLocation>
</comment>
<comment type="catalytic activity">
    <reaction evidence="13">
        <text>D-fructose(out) = D-fructose(in)</text>
        <dbReference type="Rhea" id="RHEA:60372"/>
        <dbReference type="ChEBI" id="CHEBI:37721"/>
    </reaction>
    <physiologicalReaction direction="left-to-right" evidence="13">
        <dbReference type="Rhea" id="RHEA:60373"/>
    </physiologicalReaction>
</comment>